<evidence type="ECO:0008006" key="3">
    <source>
        <dbReference type="Google" id="ProtNLM"/>
    </source>
</evidence>
<dbReference type="EMBL" id="AWSU01000344">
    <property type="protein sequence ID" value="ERI74119.1"/>
    <property type="molecule type" value="Genomic_DNA"/>
</dbReference>
<organism evidence="1 2">
    <name type="scientific">[Clostridium] symbiosum ATCC 14940</name>
    <dbReference type="NCBI Taxonomy" id="411472"/>
    <lineage>
        <taxon>Bacteria</taxon>
        <taxon>Bacillati</taxon>
        <taxon>Bacillota</taxon>
        <taxon>Clostridia</taxon>
        <taxon>Lachnospirales</taxon>
        <taxon>Lachnospiraceae</taxon>
        <taxon>Otoolea</taxon>
    </lineage>
</organism>
<name>A0ABC9TS35_CLOSY</name>
<reference evidence="1 2" key="1">
    <citation type="submission" date="2013-07" db="EMBL/GenBank/DDBJ databases">
        <authorList>
            <person name="Weinstock G."/>
            <person name="Sodergren E."/>
            <person name="Wylie T."/>
            <person name="Fulton L."/>
            <person name="Fulton R."/>
            <person name="Fronick C."/>
            <person name="O'Laughlin M."/>
            <person name="Godfrey J."/>
            <person name="Miner T."/>
            <person name="Herter B."/>
            <person name="Appelbaum E."/>
            <person name="Cordes M."/>
            <person name="Lek S."/>
            <person name="Wollam A."/>
            <person name="Pepin K.H."/>
            <person name="Palsikar V.B."/>
            <person name="Mitreva M."/>
            <person name="Wilson R.K."/>
        </authorList>
    </citation>
    <scope>NUCLEOTIDE SEQUENCE [LARGE SCALE GENOMIC DNA]</scope>
    <source>
        <strain evidence="1 2">ATCC 14940</strain>
    </source>
</reference>
<comment type="caution">
    <text evidence="1">The sequence shown here is derived from an EMBL/GenBank/DDBJ whole genome shotgun (WGS) entry which is preliminary data.</text>
</comment>
<dbReference type="Proteomes" id="UP000016491">
    <property type="component" value="Unassembled WGS sequence"/>
</dbReference>
<gene>
    <name evidence="1" type="ORF">CLOSYM_04377</name>
</gene>
<accession>A0ABC9TS35</accession>
<dbReference type="AlphaFoldDB" id="A0ABC9TS35"/>
<protein>
    <recommendedName>
        <fullName evidence="3">50S ribosomal protein L29 domain protein</fullName>
    </recommendedName>
</protein>
<evidence type="ECO:0000313" key="2">
    <source>
        <dbReference type="Proteomes" id="UP000016491"/>
    </source>
</evidence>
<evidence type="ECO:0000313" key="1">
    <source>
        <dbReference type="EMBL" id="ERI74119.1"/>
    </source>
</evidence>
<sequence length="63" mass="7416">MIKEGIAMTNKEIREEMMLQIEQLKTINILNRLGMHNKDEEQTKAGIKSRIEELYQQLLEEAV</sequence>
<proteinExistence type="predicted"/>